<reference evidence="1" key="1">
    <citation type="journal article" date="2014" name="Int. J. Syst. Evol. Microbiol.">
        <title>Complete genome sequence of Corynebacterium casei LMG S-19264T (=DSM 44701T), isolated from a smear-ripened cheese.</title>
        <authorList>
            <consortium name="US DOE Joint Genome Institute (JGI-PGF)"/>
            <person name="Walter F."/>
            <person name="Albersmeier A."/>
            <person name="Kalinowski J."/>
            <person name="Ruckert C."/>
        </authorList>
    </citation>
    <scope>NUCLEOTIDE SEQUENCE</scope>
    <source>
        <strain evidence="1">CGMCC 1.15082</strain>
    </source>
</reference>
<dbReference type="Proteomes" id="UP000646478">
    <property type="component" value="Unassembled WGS sequence"/>
</dbReference>
<organism evidence="1 2">
    <name type="scientific">Brucella endophytica</name>
    <dbReference type="NCBI Taxonomy" id="1963359"/>
    <lineage>
        <taxon>Bacteria</taxon>
        <taxon>Pseudomonadati</taxon>
        <taxon>Pseudomonadota</taxon>
        <taxon>Alphaproteobacteria</taxon>
        <taxon>Hyphomicrobiales</taxon>
        <taxon>Brucellaceae</taxon>
        <taxon>Brucella/Ochrobactrum group</taxon>
        <taxon>Brucella</taxon>
    </lineage>
</organism>
<accession>A0A916S857</accession>
<evidence type="ECO:0000313" key="1">
    <source>
        <dbReference type="EMBL" id="GGA88401.1"/>
    </source>
</evidence>
<protein>
    <submittedName>
        <fullName evidence="1">Uncharacterized protein</fullName>
    </submittedName>
</protein>
<name>A0A916S857_9HYPH</name>
<proteinExistence type="predicted"/>
<reference evidence="1" key="2">
    <citation type="submission" date="2020-09" db="EMBL/GenBank/DDBJ databases">
        <authorList>
            <person name="Sun Q."/>
            <person name="Zhou Y."/>
        </authorList>
    </citation>
    <scope>NUCLEOTIDE SEQUENCE</scope>
    <source>
        <strain evidence="1">CGMCC 1.15082</strain>
    </source>
</reference>
<evidence type="ECO:0000313" key="2">
    <source>
        <dbReference type="Proteomes" id="UP000646478"/>
    </source>
</evidence>
<dbReference type="AlphaFoldDB" id="A0A916S857"/>
<comment type="caution">
    <text evidence="1">The sequence shown here is derived from an EMBL/GenBank/DDBJ whole genome shotgun (WGS) entry which is preliminary data.</text>
</comment>
<gene>
    <name evidence="1" type="ORF">GCM10011491_15200</name>
</gene>
<dbReference type="EMBL" id="BMHH01000005">
    <property type="protein sequence ID" value="GGA88401.1"/>
    <property type="molecule type" value="Genomic_DNA"/>
</dbReference>
<sequence length="154" mass="16786">MAMDREQLIAGLSVFDDGADAQRLEDKIAELIEKGDENGLKNLGEQIREKDGPLLEGILALSLSADVTKIASSMTPCRHANIAIRLIALMISNGIAKPVIRSGIIMIDGTKMDSDFANYMWMCKNISRLPPHEPRIGSRCIMTGAGCQDDPDMN</sequence>
<keyword evidence="2" id="KW-1185">Reference proteome</keyword>